<evidence type="ECO:0000313" key="3">
    <source>
        <dbReference type="Proteomes" id="UP000515154"/>
    </source>
</evidence>
<keyword evidence="2" id="KW-0679">Respiratory chain</keyword>
<comment type="subcellular location">
    <subcellularLocation>
        <location evidence="2">Mitochondrion inner membrane</location>
        <topology evidence="2">Peripheral membrane protein</topology>
        <orientation evidence="2">Matrix side</orientation>
    </subcellularLocation>
</comment>
<sequence>MISHASLSFTLCNKQTKKSTVCILLLILFSFSNPRTDDLKTGTLIGEDEFGNKYFQNKKYFFGRSRWVIYNKKFNVDYDGSMIPAAWHRWLHYIGDEPPTVSPPVSKPWMSPHLENPSGTCKEYVPYSTTRPKIESWQPPK</sequence>
<dbReference type="GO" id="GO:0005743">
    <property type="term" value="C:mitochondrial inner membrane"/>
    <property type="evidence" value="ECO:0007669"/>
    <property type="project" value="UniProtKB-SubCell"/>
</dbReference>
<comment type="subunit">
    <text evidence="2">Complex I is composed of 45 different subunits.</text>
</comment>
<evidence type="ECO:0000313" key="4">
    <source>
        <dbReference type="RefSeq" id="XP_036365821.1"/>
    </source>
</evidence>
<keyword evidence="2" id="KW-0496">Mitochondrion</keyword>
<keyword evidence="2" id="KW-0813">Transport</keyword>
<gene>
    <name evidence="4" type="primary">LOC115220504</name>
</gene>
<name>A0A7E6FDJ7_9MOLL</name>
<evidence type="ECO:0000256" key="1">
    <source>
        <dbReference type="ARBA" id="ARBA00007355"/>
    </source>
</evidence>
<keyword evidence="2" id="KW-0999">Mitochondrion inner membrane</keyword>
<dbReference type="Proteomes" id="UP000515154">
    <property type="component" value="Linkage group LG16"/>
</dbReference>
<dbReference type="GO" id="GO:0006979">
    <property type="term" value="P:response to oxidative stress"/>
    <property type="evidence" value="ECO:0007669"/>
    <property type="project" value="TreeGrafter"/>
</dbReference>
<protein>
    <recommendedName>
        <fullName evidence="2">NADH dehydrogenase [ubiquinone] 1 alpha subcomplex subunit 12</fullName>
    </recommendedName>
</protein>
<dbReference type="AlphaFoldDB" id="A0A7E6FDJ7"/>
<dbReference type="InterPro" id="IPR007763">
    <property type="entry name" value="NDUFA12"/>
</dbReference>
<reference evidence="4" key="1">
    <citation type="submission" date="2025-08" db="UniProtKB">
        <authorList>
            <consortium name="RefSeq"/>
        </authorList>
    </citation>
    <scope>IDENTIFICATION</scope>
</reference>
<dbReference type="RefSeq" id="XP_036365821.1">
    <property type="nucleotide sequence ID" value="XM_036509928.1"/>
</dbReference>
<accession>A0A7E6FDJ7</accession>
<keyword evidence="3" id="KW-1185">Reference proteome</keyword>
<dbReference type="PANTHER" id="PTHR12910">
    <property type="entry name" value="NADH-UBIQUINONE OXIDOREDUCTASE SUBUNIT B17.2"/>
    <property type="match status" value="1"/>
</dbReference>
<keyword evidence="2" id="KW-0472">Membrane</keyword>
<proteinExistence type="inferred from homology"/>
<evidence type="ECO:0000256" key="2">
    <source>
        <dbReference type="RuleBase" id="RU363103"/>
    </source>
</evidence>
<dbReference type="GO" id="GO:0045271">
    <property type="term" value="C:respiratory chain complex I"/>
    <property type="evidence" value="ECO:0007669"/>
    <property type="project" value="InterPro"/>
</dbReference>
<comment type="similarity">
    <text evidence="1 2">Belongs to the complex I NDUFA12 subunit family.</text>
</comment>
<organism evidence="3 4">
    <name type="scientific">Octopus sinensis</name>
    <name type="common">East Asian common octopus</name>
    <dbReference type="NCBI Taxonomy" id="2607531"/>
    <lineage>
        <taxon>Eukaryota</taxon>
        <taxon>Metazoa</taxon>
        <taxon>Spiralia</taxon>
        <taxon>Lophotrochozoa</taxon>
        <taxon>Mollusca</taxon>
        <taxon>Cephalopoda</taxon>
        <taxon>Coleoidea</taxon>
        <taxon>Octopodiformes</taxon>
        <taxon>Octopoda</taxon>
        <taxon>Incirrata</taxon>
        <taxon>Octopodidae</taxon>
        <taxon>Octopus</taxon>
    </lineage>
</organism>
<dbReference type="Pfam" id="PF05071">
    <property type="entry name" value="NDUFA12"/>
    <property type="match status" value="1"/>
</dbReference>
<keyword evidence="2" id="KW-0249">Electron transport</keyword>
<dbReference type="PANTHER" id="PTHR12910:SF2">
    <property type="entry name" value="NADH DEHYDROGENASE [UBIQUINONE] 1 ALPHA SUBCOMPLEX SUBUNIT 12"/>
    <property type="match status" value="1"/>
</dbReference>
<comment type="function">
    <text evidence="2">Accessory subunit of the mitochondrial membrane respiratory chain NADH dehydrogenase (Complex I), that is believed not to be involved in catalysis. Complex I functions in the transfer of electrons from NADH to the respiratory chain. The immediate electron acceptor for the enzyme is believed to be ubiquinone.</text>
</comment>